<reference evidence="4 5" key="1">
    <citation type="journal article" date="2013" name="PLoS Genet.">
        <title>Comparative genome structure, secondary metabolite, and effector coding capacity across Cochliobolus pathogens.</title>
        <authorList>
            <person name="Condon B.J."/>
            <person name="Leng Y."/>
            <person name="Wu D."/>
            <person name="Bushley K.E."/>
            <person name="Ohm R.A."/>
            <person name="Otillar R."/>
            <person name="Martin J."/>
            <person name="Schackwitz W."/>
            <person name="Grimwood J."/>
            <person name="MohdZainudin N."/>
            <person name="Xue C."/>
            <person name="Wang R."/>
            <person name="Manning V.A."/>
            <person name="Dhillon B."/>
            <person name="Tu Z.J."/>
            <person name="Steffenson B.J."/>
            <person name="Salamov A."/>
            <person name="Sun H."/>
            <person name="Lowry S."/>
            <person name="LaButti K."/>
            <person name="Han J."/>
            <person name="Copeland A."/>
            <person name="Lindquist E."/>
            <person name="Barry K."/>
            <person name="Schmutz J."/>
            <person name="Baker S.E."/>
            <person name="Ciuffetti L.M."/>
            <person name="Grigoriev I.V."/>
            <person name="Zhong S."/>
            <person name="Turgeon B.G."/>
        </authorList>
    </citation>
    <scope>NUCLEOTIDE SEQUENCE [LARGE SCALE GENOMIC DNA]</scope>
    <source>
        <strain evidence="4 5">26-R-13</strain>
    </source>
</reference>
<feature type="compositionally biased region" description="Basic and acidic residues" evidence="1">
    <location>
        <begin position="637"/>
        <end position="657"/>
    </location>
</feature>
<feature type="domain" description="SAM-like" evidence="3">
    <location>
        <begin position="845"/>
        <end position="930"/>
    </location>
</feature>
<accession>W6YGE7</accession>
<gene>
    <name evidence="4" type="ORF">COCCADRAFT_35744</name>
</gene>
<name>W6YGE7_COCC2</name>
<dbReference type="HOGENOM" id="CLU_005396_1_0_1"/>
<dbReference type="Proteomes" id="UP000053841">
    <property type="component" value="Unassembled WGS sequence"/>
</dbReference>
<evidence type="ECO:0000259" key="3">
    <source>
        <dbReference type="Pfam" id="PF23395"/>
    </source>
</evidence>
<evidence type="ECO:0000259" key="2">
    <source>
        <dbReference type="Pfam" id="PF23394"/>
    </source>
</evidence>
<dbReference type="Pfam" id="PF23395">
    <property type="entry name" value="SAM_6"/>
    <property type="match status" value="1"/>
</dbReference>
<dbReference type="AlphaFoldDB" id="W6YGE7"/>
<evidence type="ECO:0000256" key="1">
    <source>
        <dbReference type="SAM" id="MobiDB-lite"/>
    </source>
</evidence>
<evidence type="ECO:0000313" key="5">
    <source>
        <dbReference type="Proteomes" id="UP000053841"/>
    </source>
</evidence>
<evidence type="ECO:0000313" key="4">
    <source>
        <dbReference type="EMBL" id="EUC34589.1"/>
    </source>
</evidence>
<dbReference type="InterPro" id="IPR055528">
    <property type="entry name" value="DUF7102"/>
</dbReference>
<keyword evidence="5" id="KW-1185">Reference proteome</keyword>
<feature type="domain" description="DUF7102" evidence="2">
    <location>
        <begin position="676"/>
        <end position="831"/>
    </location>
</feature>
<protein>
    <submittedName>
        <fullName evidence="4">Uncharacterized protein</fullName>
    </submittedName>
</protein>
<organism evidence="4 5">
    <name type="scientific">Cochliobolus carbonum (strain 26-R-13)</name>
    <name type="common">Maize leaf spot fungus</name>
    <name type="synonym">Bipolaris zeicola</name>
    <dbReference type="NCBI Taxonomy" id="930089"/>
    <lineage>
        <taxon>Eukaryota</taxon>
        <taxon>Fungi</taxon>
        <taxon>Dikarya</taxon>
        <taxon>Ascomycota</taxon>
        <taxon>Pezizomycotina</taxon>
        <taxon>Dothideomycetes</taxon>
        <taxon>Pleosporomycetidae</taxon>
        <taxon>Pleosporales</taxon>
        <taxon>Pleosporineae</taxon>
        <taxon>Pleosporaceae</taxon>
        <taxon>Bipolaris</taxon>
    </lineage>
</organism>
<dbReference type="RefSeq" id="XP_007711069.1">
    <property type="nucleotide sequence ID" value="XM_007712879.1"/>
</dbReference>
<feature type="region of interest" description="Disordered" evidence="1">
    <location>
        <begin position="633"/>
        <end position="667"/>
    </location>
</feature>
<dbReference type="eggNOG" id="ENOG502RXCE">
    <property type="taxonomic scope" value="Eukaryota"/>
</dbReference>
<sequence>MDQPSPQDELRPLEYARAQDLCIDCTTEPRPFPDLDVSSATALDESLCSFSDSSTTDVVSTLTKERLTVNRDTVLLLKTIYTYREEPPVSRFQTDNRKCTLHLKHELPVLQSDHDIDLLNFGSVAPPDFRNLKIPSELVNEQNDEGFEWPATHLTYPAQCDAQAKTEKLAVSRSTLLYLQEAIRDAYVPEDSEALKAEDKVYNRDLIIRPVTPPLLPLSPMQKPYIPSSPTNNLPLVSDSSDSVRAETEILQSEIMAADSLTRKESDSSDSMLLDMIHSLSFSPLSEACARVPSKRKAADLKVEGPLTPSIFSTSPMKKLKSVSFATTLSELVSYEPWGQANADGNDDIASEDFEIFAEIEPLAEKVSKSVGNEQLSGADTTARVDVPYIDSLLPVAPWVEYSRRNRDNCRHPTELESQTQFLRRIKREELKIAPSWHGTSLPERQLQWGFLTTKISTLKLDETLHGETEMKKIISEAGTGSIATSSTQVWKRDGLRILDEDDENELESVLDEDSHDIQALSNKRKLELKEDMIDTRHKKAVPPRHLPAGLEAKTTDTSQQLSQEQISRLKPTQGTKDDNGNELMFGGFSATSALHRFLETRGKVAGSVRADIVQKPFLSKSTHSVDIPKVQTSTRPVEDGGNEMHKASFRDDERTKTTNPLPSPINVPANLKPSSFLISSKFLQQRSLLRQIEHMFPNAEMVYRDYTLPHSPAKDADMILSPSTGLILTSLQQIKQRALPGQTERSPIKECLATLQSRYERLIVLISEGLGRELEELGSSRPEDPRDSVALKAFEEFTSDMEGDVLVQYVPGGEKALARATVTEMGKYGLPYGSADIGDIKPIPQETTYEVFLRRAGLNPFAAQAIVALLKKPTTLEIAVCSSSPFAAEPKHISATGLSRFLIMSKDERIHLFQALMGGSRVLKRVSDRLDQEWISAAHGFRM</sequence>
<dbReference type="KEGG" id="bze:COCCADRAFT_35744"/>
<dbReference type="InterPro" id="IPR057559">
    <property type="entry name" value="SAM_6"/>
</dbReference>
<dbReference type="GeneID" id="19148086"/>
<proteinExistence type="predicted"/>
<dbReference type="EMBL" id="KI964588">
    <property type="protein sequence ID" value="EUC34589.1"/>
    <property type="molecule type" value="Genomic_DNA"/>
</dbReference>
<dbReference type="Pfam" id="PF23394">
    <property type="entry name" value="DUF7102"/>
    <property type="match status" value="1"/>
</dbReference>
<dbReference type="OrthoDB" id="3647246at2759"/>